<evidence type="ECO:0000313" key="2">
    <source>
        <dbReference type="Proteomes" id="UP000031668"/>
    </source>
</evidence>
<keyword evidence="2" id="KW-1185">Reference proteome</keyword>
<dbReference type="AlphaFoldDB" id="A0A0C2J648"/>
<dbReference type="Proteomes" id="UP000031668">
    <property type="component" value="Unassembled WGS sequence"/>
</dbReference>
<dbReference type="EMBL" id="JWZT01000920">
    <property type="protein sequence ID" value="KII73259.1"/>
    <property type="molecule type" value="Genomic_DNA"/>
</dbReference>
<reference evidence="1 2" key="1">
    <citation type="journal article" date="2014" name="Genome Biol. Evol.">
        <title>The genome of the myxosporean Thelohanellus kitauei shows adaptations to nutrient acquisition within its fish host.</title>
        <authorList>
            <person name="Yang Y."/>
            <person name="Xiong J."/>
            <person name="Zhou Z."/>
            <person name="Huo F."/>
            <person name="Miao W."/>
            <person name="Ran C."/>
            <person name="Liu Y."/>
            <person name="Zhang J."/>
            <person name="Feng J."/>
            <person name="Wang M."/>
            <person name="Wang M."/>
            <person name="Wang L."/>
            <person name="Yao B."/>
        </authorList>
    </citation>
    <scope>NUCLEOTIDE SEQUENCE [LARGE SCALE GENOMIC DNA]</scope>
    <source>
        <strain evidence="1">Wuqing</strain>
    </source>
</reference>
<dbReference type="SUPFAM" id="SSF117281">
    <property type="entry name" value="Kelch motif"/>
    <property type="match status" value="1"/>
</dbReference>
<organism evidence="1 2">
    <name type="scientific">Thelohanellus kitauei</name>
    <name type="common">Myxosporean</name>
    <dbReference type="NCBI Taxonomy" id="669202"/>
    <lineage>
        <taxon>Eukaryota</taxon>
        <taxon>Metazoa</taxon>
        <taxon>Cnidaria</taxon>
        <taxon>Myxozoa</taxon>
        <taxon>Myxosporea</taxon>
        <taxon>Bivalvulida</taxon>
        <taxon>Platysporina</taxon>
        <taxon>Myxobolidae</taxon>
        <taxon>Thelohanellus</taxon>
    </lineage>
</organism>
<sequence length="122" mass="14065">MVTKSRTNTFPENRVGESMAFYGRYGCLTGGKRPFMVNDGTKVVEDHSKSHYYTDTWIIDLLTLEWIKISDNFKPGLVYHAQTMYSPQLMYIFGGINSLRFPPGDMREVTFMSSSQQSINMR</sequence>
<proteinExistence type="predicted"/>
<name>A0A0C2J648_THEKT</name>
<evidence type="ECO:0008006" key="3">
    <source>
        <dbReference type="Google" id="ProtNLM"/>
    </source>
</evidence>
<evidence type="ECO:0000313" key="1">
    <source>
        <dbReference type="EMBL" id="KII73259.1"/>
    </source>
</evidence>
<accession>A0A0C2J648</accession>
<dbReference type="Gene3D" id="2.120.10.80">
    <property type="entry name" value="Kelch-type beta propeller"/>
    <property type="match status" value="1"/>
</dbReference>
<dbReference type="OrthoDB" id="7676067at2759"/>
<dbReference type="InterPro" id="IPR015915">
    <property type="entry name" value="Kelch-typ_b-propeller"/>
</dbReference>
<protein>
    <recommendedName>
        <fullName evidence="3">Kelch domain-containing protein 10</fullName>
    </recommendedName>
</protein>
<comment type="caution">
    <text evidence="1">The sequence shown here is derived from an EMBL/GenBank/DDBJ whole genome shotgun (WGS) entry which is preliminary data.</text>
</comment>
<gene>
    <name evidence="1" type="ORF">RF11_13126</name>
</gene>